<dbReference type="PRINTS" id="PR00412">
    <property type="entry name" value="EPOXHYDRLASE"/>
</dbReference>
<name>A0A1H1Y6S2_9MICO</name>
<evidence type="ECO:0000313" key="3">
    <source>
        <dbReference type="EMBL" id="SDT17101.1"/>
    </source>
</evidence>
<reference evidence="4" key="1">
    <citation type="submission" date="2016-10" db="EMBL/GenBank/DDBJ databases">
        <authorList>
            <person name="Varghese N."/>
            <person name="Submissions S."/>
        </authorList>
    </citation>
    <scope>NUCLEOTIDE SEQUENCE [LARGE SCALE GENOMIC DNA]</scope>
    <source>
        <strain evidence="4">DSM 23676</strain>
    </source>
</reference>
<proteinExistence type="predicted"/>
<dbReference type="PANTHER" id="PTHR43433:SF5">
    <property type="entry name" value="AB HYDROLASE-1 DOMAIN-CONTAINING PROTEIN"/>
    <property type="match status" value="1"/>
</dbReference>
<dbReference type="PRINTS" id="PR00111">
    <property type="entry name" value="ABHYDROLASE"/>
</dbReference>
<feature type="domain" description="AB hydrolase-1" evidence="2">
    <location>
        <begin position="39"/>
        <end position="264"/>
    </location>
</feature>
<dbReference type="InterPro" id="IPR029058">
    <property type="entry name" value="AB_hydrolase_fold"/>
</dbReference>
<dbReference type="InterPro" id="IPR000073">
    <property type="entry name" value="AB_hydrolase_1"/>
</dbReference>
<evidence type="ECO:0000313" key="4">
    <source>
        <dbReference type="Proteomes" id="UP000199597"/>
    </source>
</evidence>
<gene>
    <name evidence="3" type="ORF">SAMN04489752_3571</name>
</gene>
<dbReference type="InterPro" id="IPR050471">
    <property type="entry name" value="AB_hydrolase"/>
</dbReference>
<keyword evidence="1" id="KW-0560">Oxidoreductase</keyword>
<dbReference type="AlphaFoldDB" id="A0A1H1Y6S2"/>
<keyword evidence="4" id="KW-1185">Reference proteome</keyword>
<dbReference type="Gene3D" id="3.40.50.1820">
    <property type="entry name" value="alpha/beta hydrolase"/>
    <property type="match status" value="1"/>
</dbReference>
<evidence type="ECO:0000259" key="2">
    <source>
        <dbReference type="Pfam" id="PF12697"/>
    </source>
</evidence>
<dbReference type="Proteomes" id="UP000199597">
    <property type="component" value="Chromosome I"/>
</dbReference>
<protein>
    <submittedName>
        <fullName evidence="3">3-oxoadipate enol-lactonase</fullName>
    </submittedName>
</protein>
<accession>A0A1H1Y6S2</accession>
<dbReference type="GO" id="GO:0004601">
    <property type="term" value="F:peroxidase activity"/>
    <property type="evidence" value="ECO:0007669"/>
    <property type="project" value="UniProtKB-KW"/>
</dbReference>
<dbReference type="RefSeq" id="WP_167356920.1">
    <property type="nucleotide sequence ID" value="NZ_LT629766.1"/>
</dbReference>
<evidence type="ECO:0000256" key="1">
    <source>
        <dbReference type="ARBA" id="ARBA00022559"/>
    </source>
</evidence>
<dbReference type="STRING" id="1136497.SAMN04489752_3571"/>
<dbReference type="EMBL" id="LT629766">
    <property type="protein sequence ID" value="SDT17101.1"/>
    <property type="molecule type" value="Genomic_DNA"/>
</dbReference>
<keyword evidence="1" id="KW-0575">Peroxidase</keyword>
<dbReference type="PANTHER" id="PTHR43433">
    <property type="entry name" value="HYDROLASE, ALPHA/BETA FOLD FAMILY PROTEIN"/>
    <property type="match status" value="1"/>
</dbReference>
<dbReference type="SUPFAM" id="SSF53474">
    <property type="entry name" value="alpha/beta-Hydrolases"/>
    <property type="match status" value="1"/>
</dbReference>
<dbReference type="Pfam" id="PF12697">
    <property type="entry name" value="Abhydrolase_6"/>
    <property type="match status" value="1"/>
</dbReference>
<dbReference type="InterPro" id="IPR000639">
    <property type="entry name" value="Epox_hydrolase-like"/>
</dbReference>
<organism evidence="3 4">
    <name type="scientific">Brevibacterium siliguriense</name>
    <dbReference type="NCBI Taxonomy" id="1136497"/>
    <lineage>
        <taxon>Bacteria</taxon>
        <taxon>Bacillati</taxon>
        <taxon>Actinomycetota</taxon>
        <taxon>Actinomycetes</taxon>
        <taxon>Micrococcales</taxon>
        <taxon>Brevibacteriaceae</taxon>
        <taxon>Brevibacterium</taxon>
    </lineage>
</organism>
<sequence length="274" mass="28679">MSLTDMNTGTATLESLTREDGTTLSYHRLGEGEKIITCLHSLGLDGSWYGPLADEIGDEYTLLTPDFRGHGGSDFGADGPTLHAIAGDVIALWDALGIDTSPTMGISYGGMVAQAVTALANGRVSAQILMATRGAFDEKSTEATLGRASATRAPGGVEEALETTMNRWFGDESTNPDNPLVARGRQQYLDAGADTLATCFESMVTVGDYAVADPPPTLVLGGTDDRSTPRAGVEALAASVDGAQLRFVDGGHLVAFDRPHVVTEAILPFLTTLD</sequence>